<dbReference type="SUPFAM" id="SSF56112">
    <property type="entry name" value="Protein kinase-like (PK-like)"/>
    <property type="match status" value="1"/>
</dbReference>
<reference evidence="3 4" key="1">
    <citation type="submission" date="2021-03" db="EMBL/GenBank/DDBJ databases">
        <title>Muricauda lutimaris sp. nov. and Muricauda ruestringensis sp. nov, two marine members of the Flavobacteriaceae isolated from deep sea sediments of Western Pacific.</title>
        <authorList>
            <person name="Zhao S."/>
            <person name="Liu R."/>
        </authorList>
    </citation>
    <scope>NUCLEOTIDE SEQUENCE [LARGE SCALE GENOMIC DNA]</scope>
    <source>
        <strain evidence="3 4">BC31-1-A7</strain>
    </source>
</reference>
<dbReference type="Proteomes" id="UP000664044">
    <property type="component" value="Unassembled WGS sequence"/>
</dbReference>
<dbReference type="InterPro" id="IPR050249">
    <property type="entry name" value="Pseudomonas-type_ThrB"/>
</dbReference>
<comment type="similarity">
    <text evidence="1">Belongs to the pseudomonas-type ThrB family.</text>
</comment>
<dbReference type="InterPro" id="IPR002575">
    <property type="entry name" value="Aminoglycoside_PTrfase"/>
</dbReference>
<dbReference type="Gene3D" id="3.30.200.20">
    <property type="entry name" value="Phosphorylase Kinase, domain 1"/>
    <property type="match status" value="1"/>
</dbReference>
<dbReference type="InterPro" id="IPR011009">
    <property type="entry name" value="Kinase-like_dom_sf"/>
</dbReference>
<gene>
    <name evidence="3" type="ORF">J0656_05810</name>
</gene>
<evidence type="ECO:0000259" key="2">
    <source>
        <dbReference type="Pfam" id="PF01636"/>
    </source>
</evidence>
<evidence type="ECO:0000313" key="3">
    <source>
        <dbReference type="EMBL" id="MBO0353527.1"/>
    </source>
</evidence>
<proteinExistence type="inferred from homology"/>
<evidence type="ECO:0000313" key="4">
    <source>
        <dbReference type="Proteomes" id="UP000664044"/>
    </source>
</evidence>
<evidence type="ECO:0000256" key="1">
    <source>
        <dbReference type="ARBA" id="ARBA00038240"/>
    </source>
</evidence>
<accession>A0ABS3G288</accession>
<dbReference type="EMBL" id="JAFLNL010000003">
    <property type="protein sequence ID" value="MBO0353527.1"/>
    <property type="molecule type" value="Genomic_DNA"/>
</dbReference>
<feature type="domain" description="Aminoglycoside phosphotransferase" evidence="2">
    <location>
        <begin position="38"/>
        <end position="270"/>
    </location>
</feature>
<dbReference type="PANTHER" id="PTHR21064">
    <property type="entry name" value="AMINOGLYCOSIDE PHOSPHOTRANSFERASE DOMAIN-CONTAINING PROTEIN-RELATED"/>
    <property type="match status" value="1"/>
</dbReference>
<protein>
    <submittedName>
        <fullName evidence="3">Phosphotransferase</fullName>
    </submittedName>
</protein>
<dbReference type="RefSeq" id="WP_207032241.1">
    <property type="nucleotide sequence ID" value="NZ_JAFLNL010000003.1"/>
</dbReference>
<keyword evidence="4" id="KW-1185">Reference proteome</keyword>
<sequence>MSNFPVIASILSEKNLGEFVKDKYNLDEKFQCKLFRTGVNHTYFISDKNNKYVIRVYCYDWRTKTEIKEELRLLQLLKENSLSVSYPIPDKENNLIQEINAPEGLRYIVLFSYAEGEKMRFMDNETCFEMGLLMAKFHNITSNKSINRTNYNLELLLTKSYERLTEFFSEDLSEMKYLKKTGIEITKKFQDIEQSEFQKGIVHLDIWYDNVTVKNKEEITIFDFDNCGNGFLFLDIGYFFIQLFHIESDKEVYESKVESFLNGYRNVRELTEKEIKLIPEAGASIFAFYLGVQAQRFDWSNIFLTENYLKMFVGRIKSWMEYYKNKKITVANNGSYEKP</sequence>
<dbReference type="PANTHER" id="PTHR21064:SF6">
    <property type="entry name" value="AMINOGLYCOSIDE PHOSPHOTRANSFERASE DOMAIN-CONTAINING PROTEIN"/>
    <property type="match status" value="1"/>
</dbReference>
<dbReference type="Gene3D" id="3.90.1200.10">
    <property type="match status" value="1"/>
</dbReference>
<dbReference type="Pfam" id="PF01636">
    <property type="entry name" value="APH"/>
    <property type="match status" value="1"/>
</dbReference>
<comment type="caution">
    <text evidence="3">The sequence shown here is derived from an EMBL/GenBank/DDBJ whole genome shotgun (WGS) entry which is preliminary data.</text>
</comment>
<name>A0ABS3G288_9FLAO</name>
<organism evidence="3 4">
    <name type="scientific">Flagellimonas aurea</name>
    <dbReference type="NCBI Taxonomy" id="2915619"/>
    <lineage>
        <taxon>Bacteria</taxon>
        <taxon>Pseudomonadati</taxon>
        <taxon>Bacteroidota</taxon>
        <taxon>Flavobacteriia</taxon>
        <taxon>Flavobacteriales</taxon>
        <taxon>Flavobacteriaceae</taxon>
        <taxon>Flagellimonas</taxon>
    </lineage>
</organism>